<sequence length="307" mass="34238">MTMISRRSFITTSLGALGASALPAIEPINRAGKSRMQLGVAAYSFREKFQWSRGKEQKAKDGEKLWSILDFIDWCADNNVPGAEVTSYFFPPDVDTQFLLEVKRHAYLRGVQLAGTAVGNNFALPKSEKRDEEIANVKRWIDYAAIMNAPHIRVFAGQPPKGTPDEEALATCLAAYQECLDYAGEKGIFLGLENHHGLVAKPENLIHLVREAKSPWAGINWDSGNFHTEDPYGDLAKIAPYAINVQLKMEITHADGKTKEASDVDRVIKILRDANYQGWFTLEYEVKGTDASVEIPKILEMLRPKLA</sequence>
<evidence type="ECO:0000313" key="2">
    <source>
        <dbReference type="EMBL" id="TDU66094.1"/>
    </source>
</evidence>
<dbReference type="OrthoDB" id="127797at2"/>
<accession>A0A4R7RLB2</accession>
<keyword evidence="3" id="KW-1185">Reference proteome</keyword>
<feature type="domain" description="Xylose isomerase-like TIM barrel" evidence="1">
    <location>
        <begin position="73"/>
        <end position="303"/>
    </location>
</feature>
<keyword evidence="2" id="KW-0413">Isomerase</keyword>
<evidence type="ECO:0000259" key="1">
    <source>
        <dbReference type="Pfam" id="PF01261"/>
    </source>
</evidence>
<proteinExistence type="predicted"/>
<dbReference type="SUPFAM" id="SSF51658">
    <property type="entry name" value="Xylose isomerase-like"/>
    <property type="match status" value="1"/>
</dbReference>
<name>A0A4R7RLB2_9BACT</name>
<gene>
    <name evidence="2" type="ORF">EI77_03831</name>
</gene>
<dbReference type="PROSITE" id="PS51318">
    <property type="entry name" value="TAT"/>
    <property type="match status" value="1"/>
</dbReference>
<dbReference type="Gene3D" id="3.20.20.150">
    <property type="entry name" value="Divalent-metal-dependent TIM barrel enzymes"/>
    <property type="match status" value="1"/>
</dbReference>
<dbReference type="InterPro" id="IPR050312">
    <property type="entry name" value="IolE/XylAMocC-like"/>
</dbReference>
<dbReference type="Pfam" id="PF01261">
    <property type="entry name" value="AP_endonuc_2"/>
    <property type="match status" value="1"/>
</dbReference>
<dbReference type="InterPro" id="IPR036237">
    <property type="entry name" value="Xyl_isomerase-like_sf"/>
</dbReference>
<reference evidence="2 3" key="1">
    <citation type="submission" date="2019-03" db="EMBL/GenBank/DDBJ databases">
        <title>Genomic Encyclopedia of Archaeal and Bacterial Type Strains, Phase II (KMG-II): from individual species to whole genera.</title>
        <authorList>
            <person name="Goeker M."/>
        </authorList>
    </citation>
    <scope>NUCLEOTIDE SEQUENCE [LARGE SCALE GENOMIC DNA]</scope>
    <source>
        <strain evidence="2 3">ATCC 25309</strain>
    </source>
</reference>
<dbReference type="Proteomes" id="UP000295662">
    <property type="component" value="Unassembled WGS sequence"/>
</dbReference>
<protein>
    <submittedName>
        <fullName evidence="2">Sugar phosphate isomerase/epimerase</fullName>
    </submittedName>
</protein>
<dbReference type="EMBL" id="SOCA01000009">
    <property type="protein sequence ID" value="TDU66094.1"/>
    <property type="molecule type" value="Genomic_DNA"/>
</dbReference>
<dbReference type="InterPro" id="IPR006311">
    <property type="entry name" value="TAT_signal"/>
</dbReference>
<dbReference type="InterPro" id="IPR013022">
    <property type="entry name" value="Xyl_isomerase-like_TIM-brl"/>
</dbReference>
<comment type="caution">
    <text evidence="2">The sequence shown here is derived from an EMBL/GenBank/DDBJ whole genome shotgun (WGS) entry which is preliminary data.</text>
</comment>
<dbReference type="PANTHER" id="PTHR12110:SF53">
    <property type="entry name" value="BLR5974 PROTEIN"/>
    <property type="match status" value="1"/>
</dbReference>
<dbReference type="GO" id="GO:0016853">
    <property type="term" value="F:isomerase activity"/>
    <property type="evidence" value="ECO:0007669"/>
    <property type="project" value="UniProtKB-KW"/>
</dbReference>
<dbReference type="PANTHER" id="PTHR12110">
    <property type="entry name" value="HYDROXYPYRUVATE ISOMERASE"/>
    <property type="match status" value="1"/>
</dbReference>
<evidence type="ECO:0000313" key="3">
    <source>
        <dbReference type="Proteomes" id="UP000295662"/>
    </source>
</evidence>
<organism evidence="2 3">
    <name type="scientific">Prosthecobacter fusiformis</name>
    <dbReference type="NCBI Taxonomy" id="48464"/>
    <lineage>
        <taxon>Bacteria</taxon>
        <taxon>Pseudomonadati</taxon>
        <taxon>Verrucomicrobiota</taxon>
        <taxon>Verrucomicrobiia</taxon>
        <taxon>Verrucomicrobiales</taxon>
        <taxon>Verrucomicrobiaceae</taxon>
        <taxon>Prosthecobacter</taxon>
    </lineage>
</organism>
<dbReference type="AlphaFoldDB" id="A0A4R7RLB2"/>